<dbReference type="SUPFAM" id="SSF51735">
    <property type="entry name" value="NAD(P)-binding Rossmann-fold domains"/>
    <property type="match status" value="1"/>
</dbReference>
<comment type="caution">
    <text evidence="9">The sequence shown here is derived from an EMBL/GenBank/DDBJ whole genome shotgun (WGS) entry which is preliminary data.</text>
</comment>
<dbReference type="GO" id="GO:0009749">
    <property type="term" value="P:response to glucose"/>
    <property type="evidence" value="ECO:0007669"/>
    <property type="project" value="TreeGrafter"/>
</dbReference>
<evidence type="ECO:0000256" key="6">
    <source>
        <dbReference type="ARBA" id="ARBA00022842"/>
    </source>
</evidence>
<reference evidence="9 10" key="1">
    <citation type="journal article" date="2024" name="Plant J.">
        <title>Genome sequences and population genomics reveal climatic adaptation and genomic divergence between two closely related sweetgum species.</title>
        <authorList>
            <person name="Xu W.Q."/>
            <person name="Ren C.Q."/>
            <person name="Zhang X.Y."/>
            <person name="Comes H.P."/>
            <person name="Liu X.H."/>
            <person name="Li Y.G."/>
            <person name="Kettle C.J."/>
            <person name="Jalonen R."/>
            <person name="Gaisberger H."/>
            <person name="Ma Y.Z."/>
            <person name="Qiu Y.X."/>
        </authorList>
    </citation>
    <scope>NUCLEOTIDE SEQUENCE [LARGE SCALE GENOMIC DNA]</scope>
    <source>
        <strain evidence="9">Hangzhou</strain>
    </source>
</reference>
<evidence type="ECO:0000256" key="3">
    <source>
        <dbReference type="ARBA" id="ARBA00022679"/>
    </source>
</evidence>
<keyword evidence="7" id="KW-0324">Glycolysis</keyword>
<evidence type="ECO:0000256" key="4">
    <source>
        <dbReference type="ARBA" id="ARBA00022723"/>
    </source>
</evidence>
<organism evidence="9 10">
    <name type="scientific">Liquidambar formosana</name>
    <name type="common">Formosan gum</name>
    <dbReference type="NCBI Taxonomy" id="63359"/>
    <lineage>
        <taxon>Eukaryota</taxon>
        <taxon>Viridiplantae</taxon>
        <taxon>Streptophyta</taxon>
        <taxon>Embryophyta</taxon>
        <taxon>Tracheophyta</taxon>
        <taxon>Spermatophyta</taxon>
        <taxon>Magnoliopsida</taxon>
        <taxon>eudicotyledons</taxon>
        <taxon>Gunneridae</taxon>
        <taxon>Pentapetalae</taxon>
        <taxon>Saxifragales</taxon>
        <taxon>Altingiaceae</taxon>
        <taxon>Liquidambar</taxon>
    </lineage>
</organism>
<dbReference type="GO" id="GO:0005829">
    <property type="term" value="C:cytosol"/>
    <property type="evidence" value="ECO:0007669"/>
    <property type="project" value="TreeGrafter"/>
</dbReference>
<keyword evidence="5" id="KW-0418">Kinase</keyword>
<evidence type="ECO:0000256" key="5">
    <source>
        <dbReference type="ARBA" id="ARBA00022777"/>
    </source>
</evidence>
<dbReference type="Gene3D" id="3.90.180.10">
    <property type="entry name" value="Medium-chain alcohol dehydrogenases, catalytic domain"/>
    <property type="match status" value="1"/>
</dbReference>
<feature type="domain" description="Alcohol dehydrogenase-like C-terminal" evidence="8">
    <location>
        <begin position="176"/>
        <end position="260"/>
    </location>
</feature>
<keyword evidence="10" id="KW-1185">Reference proteome</keyword>
<dbReference type="PANTHER" id="PTHR43650:SF1">
    <property type="entry name" value="PYROPHOSPHATE--FRUCTOSE 6-PHOSPHATE 1-PHOSPHOTRANSFERASE SUBUNIT BETA 2"/>
    <property type="match status" value="1"/>
</dbReference>
<dbReference type="SUPFAM" id="SSF53784">
    <property type="entry name" value="Phosphofructokinase"/>
    <property type="match status" value="1"/>
</dbReference>
<dbReference type="GO" id="GO:0047334">
    <property type="term" value="F:diphosphate-fructose-6-phosphate 1-phosphotransferase activity"/>
    <property type="evidence" value="ECO:0007669"/>
    <property type="project" value="UniProtKB-ARBA"/>
</dbReference>
<dbReference type="InterPro" id="IPR013149">
    <property type="entry name" value="ADH-like_C"/>
</dbReference>
<protein>
    <recommendedName>
        <fullName evidence="8">Alcohol dehydrogenase-like C-terminal domain-containing protein</fullName>
    </recommendedName>
</protein>
<keyword evidence="6" id="KW-0460">Magnesium</keyword>
<dbReference type="PANTHER" id="PTHR43650">
    <property type="entry name" value="PYROPHOSPHATE--FRUCTOSE 6-PHOSPHATE 1-PHOSPHOTRANSFERASE"/>
    <property type="match status" value="1"/>
</dbReference>
<evidence type="ECO:0000256" key="7">
    <source>
        <dbReference type="ARBA" id="ARBA00023152"/>
    </source>
</evidence>
<gene>
    <name evidence="9" type="ORF">L1049_018489</name>
</gene>
<dbReference type="EMBL" id="JBBPBK010000012">
    <property type="protein sequence ID" value="KAK9273679.1"/>
    <property type="molecule type" value="Genomic_DNA"/>
</dbReference>
<evidence type="ECO:0000256" key="2">
    <source>
        <dbReference type="ARBA" id="ARBA00022533"/>
    </source>
</evidence>
<dbReference type="Pfam" id="PF00107">
    <property type="entry name" value="ADH_zinc_N"/>
    <property type="match status" value="1"/>
</dbReference>
<proteinExistence type="predicted"/>
<dbReference type="Proteomes" id="UP001415857">
    <property type="component" value="Unassembled WGS sequence"/>
</dbReference>
<evidence type="ECO:0000256" key="1">
    <source>
        <dbReference type="ARBA" id="ARBA00022490"/>
    </source>
</evidence>
<dbReference type="GO" id="GO:0003872">
    <property type="term" value="F:6-phosphofructokinase activity"/>
    <property type="evidence" value="ECO:0007669"/>
    <property type="project" value="InterPro"/>
</dbReference>
<keyword evidence="3" id="KW-0808">Transferase</keyword>
<dbReference type="Gene3D" id="3.40.50.720">
    <property type="entry name" value="NAD(P)-binding Rossmann-like Domain"/>
    <property type="match status" value="1"/>
</dbReference>
<name>A0AAP0RA55_LIQFO</name>
<dbReference type="Gene3D" id="3.40.50.460">
    <property type="entry name" value="Phosphofructokinase domain"/>
    <property type="match status" value="2"/>
</dbReference>
<dbReference type="AlphaFoldDB" id="A0AAP0RA55"/>
<dbReference type="FunFam" id="1.10.10.480:FF:000002">
    <property type="entry name" value="Pyrophosphate--fructose 6-phosphate 1-phosphotransferase subunit beta"/>
    <property type="match status" value="1"/>
</dbReference>
<sequence>MHLQVQHLLAKLNEILAQEVVNEVGLWKKKLTDQSLQLFEFLPEAIQEQLMLERDPHGNVQVAKIETKKMLIQMVETELEKRKQEGAYKGQFKGQSHFFGLAILALLQKVQFVSAGKFKPVIKKAMVELEGAPFKKFASMRDEWALKNQYISPCSCWSLTRPKLIFHLNRIMMPKQSKKAIAEMTSGGVDQSVECTGNINAMSSAFECVHDGWGVVVLVGVPNKDDAFKTHTVNLLNERTLKGTFFGNYKPHTDLPSVMEKF</sequence>
<keyword evidence="4" id="KW-0479">Metal-binding</keyword>
<dbReference type="GO" id="GO:0015979">
    <property type="term" value="P:photosynthesis"/>
    <property type="evidence" value="ECO:0007669"/>
    <property type="project" value="TreeGrafter"/>
</dbReference>
<evidence type="ECO:0000313" key="10">
    <source>
        <dbReference type="Proteomes" id="UP001415857"/>
    </source>
</evidence>
<dbReference type="InterPro" id="IPR036291">
    <property type="entry name" value="NAD(P)-bd_dom_sf"/>
</dbReference>
<evidence type="ECO:0000313" key="9">
    <source>
        <dbReference type="EMBL" id="KAK9273679.1"/>
    </source>
</evidence>
<keyword evidence="2" id="KW-0021">Allosteric enzyme</keyword>
<evidence type="ECO:0000259" key="8">
    <source>
        <dbReference type="Pfam" id="PF00107"/>
    </source>
</evidence>
<dbReference type="Gene3D" id="1.10.10.480">
    <property type="entry name" value="Phosphofructokinase, domain 3"/>
    <property type="match status" value="1"/>
</dbReference>
<dbReference type="InterPro" id="IPR035966">
    <property type="entry name" value="PKF_sf"/>
</dbReference>
<dbReference type="GO" id="GO:0046872">
    <property type="term" value="F:metal ion binding"/>
    <property type="evidence" value="ECO:0007669"/>
    <property type="project" value="UniProtKB-KW"/>
</dbReference>
<accession>A0AAP0RA55</accession>
<keyword evidence="1" id="KW-0963">Cytoplasm</keyword>